<sequence length="64" mass="6991">MGKGVSTTINQIKTGPAPSKRPVVLTRPGSSPRTKQSRASFQDLQNPDPNRGNLSDEAQCCRFY</sequence>
<protein>
    <submittedName>
        <fullName evidence="2">Uncharacterized protein</fullName>
    </submittedName>
</protein>
<dbReference type="AlphaFoldDB" id="A0A2P5FDX0"/>
<feature type="compositionally biased region" description="Polar residues" evidence="1">
    <location>
        <begin position="1"/>
        <end position="13"/>
    </location>
</feature>
<feature type="region of interest" description="Disordered" evidence="1">
    <location>
        <begin position="1"/>
        <end position="64"/>
    </location>
</feature>
<feature type="compositionally biased region" description="Polar residues" evidence="1">
    <location>
        <begin position="28"/>
        <end position="48"/>
    </location>
</feature>
<dbReference type="Proteomes" id="UP000237000">
    <property type="component" value="Unassembled WGS sequence"/>
</dbReference>
<name>A0A2P5FDX0_TREOI</name>
<dbReference type="InParanoid" id="A0A2P5FDX0"/>
<evidence type="ECO:0000313" key="3">
    <source>
        <dbReference type="Proteomes" id="UP000237000"/>
    </source>
</evidence>
<accession>A0A2P5FDX0</accession>
<keyword evidence="3" id="KW-1185">Reference proteome</keyword>
<evidence type="ECO:0000313" key="2">
    <source>
        <dbReference type="EMBL" id="PON95989.1"/>
    </source>
</evidence>
<proteinExistence type="predicted"/>
<dbReference type="EMBL" id="JXTC01000041">
    <property type="protein sequence ID" value="PON95989.1"/>
    <property type="molecule type" value="Genomic_DNA"/>
</dbReference>
<gene>
    <name evidence="2" type="ORF">TorRG33x02_082370</name>
</gene>
<comment type="caution">
    <text evidence="2">The sequence shown here is derived from an EMBL/GenBank/DDBJ whole genome shotgun (WGS) entry which is preliminary data.</text>
</comment>
<organism evidence="2 3">
    <name type="scientific">Trema orientale</name>
    <name type="common">Charcoal tree</name>
    <name type="synonym">Celtis orientalis</name>
    <dbReference type="NCBI Taxonomy" id="63057"/>
    <lineage>
        <taxon>Eukaryota</taxon>
        <taxon>Viridiplantae</taxon>
        <taxon>Streptophyta</taxon>
        <taxon>Embryophyta</taxon>
        <taxon>Tracheophyta</taxon>
        <taxon>Spermatophyta</taxon>
        <taxon>Magnoliopsida</taxon>
        <taxon>eudicotyledons</taxon>
        <taxon>Gunneridae</taxon>
        <taxon>Pentapetalae</taxon>
        <taxon>rosids</taxon>
        <taxon>fabids</taxon>
        <taxon>Rosales</taxon>
        <taxon>Cannabaceae</taxon>
        <taxon>Trema</taxon>
    </lineage>
</organism>
<reference evidence="3" key="1">
    <citation type="submission" date="2016-06" db="EMBL/GenBank/DDBJ databases">
        <title>Parallel loss of symbiosis genes in relatives of nitrogen-fixing non-legume Parasponia.</title>
        <authorList>
            <person name="Van Velzen R."/>
            <person name="Holmer R."/>
            <person name="Bu F."/>
            <person name="Rutten L."/>
            <person name="Van Zeijl A."/>
            <person name="Liu W."/>
            <person name="Santuari L."/>
            <person name="Cao Q."/>
            <person name="Sharma T."/>
            <person name="Shen D."/>
            <person name="Roswanjaya Y."/>
            <person name="Wardhani T."/>
            <person name="Kalhor M.S."/>
            <person name="Jansen J."/>
            <person name="Van den Hoogen J."/>
            <person name="Gungor B."/>
            <person name="Hartog M."/>
            <person name="Hontelez J."/>
            <person name="Verver J."/>
            <person name="Yang W.-C."/>
            <person name="Schijlen E."/>
            <person name="Repin R."/>
            <person name="Schilthuizen M."/>
            <person name="Schranz E."/>
            <person name="Heidstra R."/>
            <person name="Miyata K."/>
            <person name="Fedorova E."/>
            <person name="Kohlen W."/>
            <person name="Bisseling T."/>
            <person name="Smit S."/>
            <person name="Geurts R."/>
        </authorList>
    </citation>
    <scope>NUCLEOTIDE SEQUENCE [LARGE SCALE GENOMIC DNA]</scope>
    <source>
        <strain evidence="3">cv. RG33-2</strain>
    </source>
</reference>
<evidence type="ECO:0000256" key="1">
    <source>
        <dbReference type="SAM" id="MobiDB-lite"/>
    </source>
</evidence>